<dbReference type="EMBL" id="JBHMEC010000003">
    <property type="protein sequence ID" value="MFB9148442.1"/>
    <property type="molecule type" value="Genomic_DNA"/>
</dbReference>
<dbReference type="Proteomes" id="UP001589670">
    <property type="component" value="Unassembled WGS sequence"/>
</dbReference>
<evidence type="ECO:0000259" key="2">
    <source>
        <dbReference type="Pfam" id="PF00892"/>
    </source>
</evidence>
<keyword evidence="1" id="KW-0812">Transmembrane</keyword>
<dbReference type="RefSeq" id="WP_377066368.1">
    <property type="nucleotide sequence ID" value="NZ_JBHMEC010000003.1"/>
</dbReference>
<dbReference type="PANTHER" id="PTHR22911">
    <property type="entry name" value="ACYL-MALONYL CONDENSING ENZYME-RELATED"/>
    <property type="match status" value="1"/>
</dbReference>
<evidence type="ECO:0000256" key="1">
    <source>
        <dbReference type="SAM" id="Phobius"/>
    </source>
</evidence>
<feature type="transmembrane region" description="Helical" evidence="1">
    <location>
        <begin position="102"/>
        <end position="119"/>
    </location>
</feature>
<dbReference type="InterPro" id="IPR037185">
    <property type="entry name" value="EmrE-like"/>
</dbReference>
<comment type="caution">
    <text evidence="3">The sequence shown here is derived from an EMBL/GenBank/DDBJ whole genome shotgun (WGS) entry which is preliminary data.</text>
</comment>
<proteinExistence type="predicted"/>
<feature type="transmembrane region" description="Helical" evidence="1">
    <location>
        <begin position="180"/>
        <end position="203"/>
    </location>
</feature>
<feature type="transmembrane region" description="Helical" evidence="1">
    <location>
        <begin position="242"/>
        <end position="258"/>
    </location>
</feature>
<feature type="transmembrane region" description="Helical" evidence="1">
    <location>
        <begin position="34"/>
        <end position="56"/>
    </location>
</feature>
<name>A0ABV5HVJ7_9RHOB</name>
<keyword evidence="1" id="KW-1133">Transmembrane helix</keyword>
<dbReference type="Gene3D" id="1.10.3730.20">
    <property type="match status" value="1"/>
</dbReference>
<feature type="transmembrane region" description="Helical" evidence="1">
    <location>
        <begin position="264"/>
        <end position="282"/>
    </location>
</feature>
<sequence length="306" mass="33377">MPRSDNLTGALLMMGSMAAFTFNDAMIKSLSGQISLFQVMFLRGVLTTAMVAVIAWRTGALRRRLPRVDRWPVFWRMVGEVGSAYFFVTALFHMPIANISAIMQALPLTITLAAALFLGEPVGWKRMSAIVAGFVGVMLIVRPGTEGFTVYSVYGLAAVAMVTLRDLATRRLSRDVPSMQVTLITSACIMVFFGLATVPQGWAPVDGRAALLIGGAAVMIIGGYLFSIMVMRVGEISFVAPFRYTSLIWALILGWVVFGDWPQMITLVGAGIVVASGVFTLYREARISRRARAARQKELSLGPRPR</sequence>
<accession>A0ABV5HVJ7</accession>
<gene>
    <name evidence="3" type="ORF">ACFFU4_01600</name>
</gene>
<dbReference type="SUPFAM" id="SSF103481">
    <property type="entry name" value="Multidrug resistance efflux transporter EmrE"/>
    <property type="match status" value="2"/>
</dbReference>
<evidence type="ECO:0000313" key="4">
    <source>
        <dbReference type="Proteomes" id="UP001589670"/>
    </source>
</evidence>
<dbReference type="Pfam" id="PF00892">
    <property type="entry name" value="EamA"/>
    <property type="match status" value="2"/>
</dbReference>
<feature type="domain" description="EamA" evidence="2">
    <location>
        <begin position="8"/>
        <end position="141"/>
    </location>
</feature>
<keyword evidence="1" id="KW-0472">Membrane</keyword>
<reference evidence="3 4" key="1">
    <citation type="submission" date="2024-09" db="EMBL/GenBank/DDBJ databases">
        <authorList>
            <person name="Sun Q."/>
            <person name="Mori K."/>
        </authorList>
    </citation>
    <scope>NUCLEOTIDE SEQUENCE [LARGE SCALE GENOMIC DNA]</scope>
    <source>
        <strain evidence="3 4">CECT 9424</strain>
    </source>
</reference>
<protein>
    <submittedName>
        <fullName evidence="3">DMT family transporter</fullName>
    </submittedName>
</protein>
<feature type="transmembrane region" description="Helical" evidence="1">
    <location>
        <begin position="209"/>
        <end position="230"/>
    </location>
</feature>
<organism evidence="3 4">
    <name type="scientific">Roseovarius ramblicola</name>
    <dbReference type="NCBI Taxonomy" id="2022336"/>
    <lineage>
        <taxon>Bacteria</taxon>
        <taxon>Pseudomonadati</taxon>
        <taxon>Pseudomonadota</taxon>
        <taxon>Alphaproteobacteria</taxon>
        <taxon>Rhodobacterales</taxon>
        <taxon>Roseobacteraceae</taxon>
        <taxon>Roseovarius</taxon>
    </lineage>
</organism>
<dbReference type="InterPro" id="IPR000620">
    <property type="entry name" value="EamA_dom"/>
</dbReference>
<feature type="domain" description="EamA" evidence="2">
    <location>
        <begin position="154"/>
        <end position="280"/>
    </location>
</feature>
<feature type="transmembrane region" description="Helical" evidence="1">
    <location>
        <begin position="148"/>
        <end position="168"/>
    </location>
</feature>
<keyword evidence="4" id="KW-1185">Reference proteome</keyword>
<evidence type="ECO:0000313" key="3">
    <source>
        <dbReference type="EMBL" id="MFB9148442.1"/>
    </source>
</evidence>
<dbReference type="PANTHER" id="PTHR22911:SF103">
    <property type="entry name" value="BLR2811 PROTEIN"/>
    <property type="match status" value="1"/>
</dbReference>